<organism evidence="10 11">
    <name type="scientific">Glycine soja</name>
    <name type="common">Wild soybean</name>
    <dbReference type="NCBI Taxonomy" id="3848"/>
    <lineage>
        <taxon>Eukaryota</taxon>
        <taxon>Viridiplantae</taxon>
        <taxon>Streptophyta</taxon>
        <taxon>Embryophyta</taxon>
        <taxon>Tracheophyta</taxon>
        <taxon>Spermatophyta</taxon>
        <taxon>Magnoliopsida</taxon>
        <taxon>eudicotyledons</taxon>
        <taxon>Gunneridae</taxon>
        <taxon>Pentapetalae</taxon>
        <taxon>rosids</taxon>
        <taxon>fabids</taxon>
        <taxon>Fabales</taxon>
        <taxon>Fabaceae</taxon>
        <taxon>Papilionoideae</taxon>
        <taxon>50 kb inversion clade</taxon>
        <taxon>NPAAA clade</taxon>
        <taxon>indigoferoid/millettioid clade</taxon>
        <taxon>Phaseoleae</taxon>
        <taxon>Glycine</taxon>
        <taxon>Glycine subgen. Soja</taxon>
    </lineage>
</organism>
<evidence type="ECO:0000256" key="2">
    <source>
        <dbReference type="ARBA" id="ARBA00007079"/>
    </source>
</evidence>
<comment type="similarity">
    <text evidence="2">Belongs to the aromatic acid exporter (TC 2.A.85) family.</text>
</comment>
<dbReference type="Gramene" id="XM_028365701.1">
    <property type="protein sequence ID" value="XP_028221502.1"/>
    <property type="gene ID" value="LOC114402991"/>
</dbReference>
<protein>
    <submittedName>
        <fullName evidence="10">Aluminum-activated malate transporter 4</fullName>
    </submittedName>
</protein>
<proteinExistence type="inferred from homology"/>
<evidence type="ECO:0000256" key="4">
    <source>
        <dbReference type="ARBA" id="ARBA00022692"/>
    </source>
</evidence>
<evidence type="ECO:0000256" key="3">
    <source>
        <dbReference type="ARBA" id="ARBA00022448"/>
    </source>
</evidence>
<dbReference type="GO" id="GO:0034220">
    <property type="term" value="P:monoatomic ion transmembrane transport"/>
    <property type="evidence" value="ECO:0007669"/>
    <property type="project" value="UniProtKB-KW"/>
</dbReference>
<comment type="caution">
    <text evidence="10">The sequence shown here is derived from an EMBL/GenBank/DDBJ whole genome shotgun (WGS) entry which is preliminary data.</text>
</comment>
<keyword evidence="5 9" id="KW-1133">Transmembrane helix</keyword>
<evidence type="ECO:0000256" key="8">
    <source>
        <dbReference type="ARBA" id="ARBA00023303"/>
    </source>
</evidence>
<keyword evidence="7 9" id="KW-0472">Membrane</keyword>
<keyword evidence="8" id="KW-0407">Ion channel</keyword>
<feature type="transmembrane region" description="Helical" evidence="9">
    <location>
        <begin position="20"/>
        <end position="46"/>
    </location>
</feature>
<dbReference type="AlphaFoldDB" id="A0A445F3J9"/>
<dbReference type="Proteomes" id="UP000289340">
    <property type="component" value="Chromosome 20"/>
</dbReference>
<evidence type="ECO:0000313" key="11">
    <source>
        <dbReference type="Proteomes" id="UP000289340"/>
    </source>
</evidence>
<name>A0A445F3J9_GLYSO</name>
<feature type="transmembrane region" description="Helical" evidence="9">
    <location>
        <begin position="243"/>
        <end position="263"/>
    </location>
</feature>
<comment type="subcellular location">
    <subcellularLocation>
        <location evidence="1">Membrane</location>
        <topology evidence="1">Multi-pass membrane protein</topology>
    </subcellularLocation>
</comment>
<keyword evidence="6" id="KW-0406">Ion transport</keyword>
<dbReference type="GO" id="GO:0015743">
    <property type="term" value="P:malate transport"/>
    <property type="evidence" value="ECO:0007669"/>
    <property type="project" value="InterPro"/>
</dbReference>
<feature type="transmembrane region" description="Helical" evidence="9">
    <location>
        <begin position="212"/>
        <end position="231"/>
    </location>
</feature>
<feature type="transmembrane region" description="Helical" evidence="9">
    <location>
        <begin position="269"/>
        <end position="290"/>
    </location>
</feature>
<evidence type="ECO:0000256" key="9">
    <source>
        <dbReference type="SAM" id="Phobius"/>
    </source>
</evidence>
<keyword evidence="3" id="KW-0813">Transport</keyword>
<keyword evidence="4 9" id="KW-0812">Transmembrane</keyword>
<dbReference type="InterPro" id="IPR020966">
    <property type="entry name" value="ALMT"/>
</dbReference>
<accession>A0A445F3J9</accession>
<feature type="transmembrane region" description="Helical" evidence="9">
    <location>
        <begin position="156"/>
        <end position="178"/>
    </location>
</feature>
<dbReference type="GO" id="GO:0016020">
    <property type="term" value="C:membrane"/>
    <property type="evidence" value="ECO:0007669"/>
    <property type="project" value="UniProtKB-SubCell"/>
</dbReference>
<evidence type="ECO:0000256" key="6">
    <source>
        <dbReference type="ARBA" id="ARBA00023065"/>
    </source>
</evidence>
<dbReference type="PANTHER" id="PTHR31086">
    <property type="entry name" value="ALUMINUM-ACTIVATED MALATE TRANSPORTER 10"/>
    <property type="match status" value="1"/>
</dbReference>
<reference evidence="10 11" key="1">
    <citation type="submission" date="2018-09" db="EMBL/GenBank/DDBJ databases">
        <title>A high-quality reference genome of wild soybean provides a powerful tool to mine soybean genomes.</title>
        <authorList>
            <person name="Xie M."/>
            <person name="Chung C.Y.L."/>
            <person name="Li M.-W."/>
            <person name="Wong F.-L."/>
            <person name="Chan T.-F."/>
            <person name="Lam H.-M."/>
        </authorList>
    </citation>
    <scope>NUCLEOTIDE SEQUENCE [LARGE SCALE GENOMIC DNA]</scope>
    <source>
        <strain evidence="11">cv. W05</strain>
        <tissue evidence="10">Hypocotyl of etiolated seedlings</tissue>
    </source>
</reference>
<evidence type="ECO:0000313" key="10">
    <source>
        <dbReference type="EMBL" id="RZB43418.1"/>
    </source>
</evidence>
<keyword evidence="11" id="KW-1185">Reference proteome</keyword>
<evidence type="ECO:0000256" key="5">
    <source>
        <dbReference type="ARBA" id="ARBA00022989"/>
    </source>
</evidence>
<dbReference type="EMBL" id="QZWG01000020">
    <property type="protein sequence ID" value="RZB43418.1"/>
    <property type="molecule type" value="Genomic_DNA"/>
</dbReference>
<evidence type="ECO:0000256" key="7">
    <source>
        <dbReference type="ARBA" id="ARBA00023136"/>
    </source>
</evidence>
<gene>
    <name evidence="10" type="ORF">D0Y65_053813</name>
</gene>
<feature type="transmembrane region" description="Helical" evidence="9">
    <location>
        <begin position="131"/>
        <end position="150"/>
    </location>
</feature>
<sequence length="607" mass="68304">MCSYFASPHPKATIPSFSPSTLFLCYIPSRFALSLITIIIPSFFAFNNLQQSERMAARVGSFRHSFLEKSKERLLSKKEYQDFVGFNGDHDASPKRSFLDALSDRVVSFHNWSRDFASKLYEMGRSDRRKVLFAVKAGLSLAIVSLVIYIEEEQFSKYSVWAILTVVVVFEFSIGATLNKGFNRALGTFSAGVLALGIAQLSVLVGRAFEELIIVVSIFIAGFCASYVKLYPAMKQYEYGFRVFLLTFCIVLVSGRTGLQFFSTAFYRLVLIGIGAGVSLSVNICIYPIWSGEDLHKLVVKNFIGVAASLEGCVNGYLQCVEYERIPSKILVYQASDDPLYRGYRTAVQSSTQEETLVDFALWEPPHGPYKMFNYPWRSYVKVSGALRHCAFMVMAMHGCILSEIQSPPEKRLVFYDELQKVGVEGAKVLRTLGSKVERMEKLSTGDILLDVHEAAEQLQMKIDRLSFLLVNYESWEAAREHKEKEQPENLIDVKDNENKPPEITSLNEIGDDPKLSVRIEPSMLESNLPQTANKSFLGKSHLSFFADGIVNEPESKVYESASSLSLGTFASNLIEFVARLQNLVDEFQDLSEKAKFKDPLEQPLLK</sequence>
<dbReference type="Pfam" id="PF11744">
    <property type="entry name" value="ALMT"/>
    <property type="match status" value="1"/>
</dbReference>
<evidence type="ECO:0000256" key="1">
    <source>
        <dbReference type="ARBA" id="ARBA00004141"/>
    </source>
</evidence>